<accession>A0A3B0SLM6</accession>
<dbReference type="Pfam" id="PF11164">
    <property type="entry name" value="DUF2948"/>
    <property type="match status" value="1"/>
</dbReference>
<protein>
    <recommendedName>
        <fullName evidence="2">DUF2948 domain-containing protein</fullName>
    </recommendedName>
</protein>
<evidence type="ECO:0000313" key="1">
    <source>
        <dbReference type="EMBL" id="VAW06338.1"/>
    </source>
</evidence>
<proteinExistence type="predicted"/>
<dbReference type="AlphaFoldDB" id="A0A3B0SLM6"/>
<reference evidence="1" key="1">
    <citation type="submission" date="2018-06" db="EMBL/GenBank/DDBJ databases">
        <authorList>
            <person name="Zhirakovskaya E."/>
        </authorList>
    </citation>
    <scope>NUCLEOTIDE SEQUENCE</scope>
</reference>
<dbReference type="InterPro" id="IPR021335">
    <property type="entry name" value="DUF2948"/>
</dbReference>
<sequence>MAISLKDYAPLSLMAGDASDLDVISTVLQDAVAKLGDFAWLPDARRFAFVANRFVWECAGARRAGPFARVRAGVHFDDVTAVKYQNLRNDAKDAVVELLAIRFEPGEDGAGAIMLDFAGGGAVRLEVESINAYMSDISEPWRTRAKPKHKV</sequence>
<name>A0A3B0SLM6_9ZZZZ</name>
<gene>
    <name evidence="1" type="ORF">MNBD_ALPHA05-606</name>
</gene>
<evidence type="ECO:0008006" key="2">
    <source>
        <dbReference type="Google" id="ProtNLM"/>
    </source>
</evidence>
<organism evidence="1">
    <name type="scientific">hydrothermal vent metagenome</name>
    <dbReference type="NCBI Taxonomy" id="652676"/>
    <lineage>
        <taxon>unclassified sequences</taxon>
        <taxon>metagenomes</taxon>
        <taxon>ecological metagenomes</taxon>
    </lineage>
</organism>
<dbReference type="EMBL" id="UOEH01000513">
    <property type="protein sequence ID" value="VAW06338.1"/>
    <property type="molecule type" value="Genomic_DNA"/>
</dbReference>